<dbReference type="InterPro" id="IPR036423">
    <property type="entry name" value="SOD-like_Cu/Zn_dom_sf"/>
</dbReference>
<feature type="domain" description="Superoxide dismutase copper/zinc binding" evidence="2">
    <location>
        <begin position="57"/>
        <end position="118"/>
    </location>
</feature>
<sequence length="122" mass="13179">MGSSMIFVLIAALTGFVTSPSVHNQNNNAPTTIPAEVDESRKAVCVLQSSDPNTKVVYGTINITQLSSNEPVFIDSYIKVYTHDNMNGEHGFHIHTFGVPNGGLHCKDAAGHYNPFGKVSLF</sequence>
<keyword evidence="4" id="KW-1185">Reference proteome</keyword>
<dbReference type="PANTHER" id="PTHR10003">
    <property type="entry name" value="SUPEROXIDE DISMUTASE CU-ZN -RELATED"/>
    <property type="match status" value="1"/>
</dbReference>
<reference evidence="3 4" key="1">
    <citation type="submission" date="2024-05" db="EMBL/GenBank/DDBJ databases">
        <authorList>
            <person name="Wallberg A."/>
        </authorList>
    </citation>
    <scope>NUCLEOTIDE SEQUENCE [LARGE SCALE GENOMIC DNA]</scope>
</reference>
<feature type="non-terminal residue" evidence="3">
    <location>
        <position position="122"/>
    </location>
</feature>
<dbReference type="GO" id="GO:0006801">
    <property type="term" value="P:superoxide metabolic process"/>
    <property type="evidence" value="ECO:0007669"/>
    <property type="project" value="InterPro"/>
</dbReference>
<dbReference type="SUPFAM" id="SSF49329">
    <property type="entry name" value="Cu,Zn superoxide dismutase-like"/>
    <property type="match status" value="1"/>
</dbReference>
<accession>A0AAV2S4V3</accession>
<dbReference type="AlphaFoldDB" id="A0AAV2S4V3"/>
<organism evidence="3 4">
    <name type="scientific">Meganyctiphanes norvegica</name>
    <name type="common">Northern krill</name>
    <name type="synonym">Thysanopoda norvegica</name>
    <dbReference type="NCBI Taxonomy" id="48144"/>
    <lineage>
        <taxon>Eukaryota</taxon>
        <taxon>Metazoa</taxon>
        <taxon>Ecdysozoa</taxon>
        <taxon>Arthropoda</taxon>
        <taxon>Crustacea</taxon>
        <taxon>Multicrustacea</taxon>
        <taxon>Malacostraca</taxon>
        <taxon>Eumalacostraca</taxon>
        <taxon>Eucarida</taxon>
        <taxon>Euphausiacea</taxon>
        <taxon>Euphausiidae</taxon>
        <taxon>Meganyctiphanes</taxon>
    </lineage>
</organism>
<evidence type="ECO:0000313" key="3">
    <source>
        <dbReference type="EMBL" id="CAL4160042.1"/>
    </source>
</evidence>
<dbReference type="Gene3D" id="2.60.40.200">
    <property type="entry name" value="Superoxide dismutase, copper/zinc binding domain"/>
    <property type="match status" value="1"/>
</dbReference>
<proteinExistence type="predicted"/>
<dbReference type="Pfam" id="PF00080">
    <property type="entry name" value="Sod_Cu"/>
    <property type="match status" value="1"/>
</dbReference>
<protein>
    <recommendedName>
        <fullName evidence="2">Superoxide dismutase copper/zinc binding domain-containing protein</fullName>
    </recommendedName>
</protein>
<dbReference type="Proteomes" id="UP001497623">
    <property type="component" value="Unassembled WGS sequence"/>
</dbReference>
<feature type="signal peptide" evidence="1">
    <location>
        <begin position="1"/>
        <end position="19"/>
    </location>
</feature>
<dbReference type="GO" id="GO:0005507">
    <property type="term" value="F:copper ion binding"/>
    <property type="evidence" value="ECO:0007669"/>
    <property type="project" value="InterPro"/>
</dbReference>
<evidence type="ECO:0000313" key="4">
    <source>
        <dbReference type="Proteomes" id="UP001497623"/>
    </source>
</evidence>
<evidence type="ECO:0000256" key="1">
    <source>
        <dbReference type="SAM" id="SignalP"/>
    </source>
</evidence>
<gene>
    <name evidence="3" type="ORF">MNOR_LOCUS32377</name>
</gene>
<feature type="chain" id="PRO_5043819601" description="Superoxide dismutase copper/zinc binding domain-containing protein" evidence="1">
    <location>
        <begin position="20"/>
        <end position="122"/>
    </location>
</feature>
<dbReference type="EMBL" id="CAXKWB010043878">
    <property type="protein sequence ID" value="CAL4160042.1"/>
    <property type="molecule type" value="Genomic_DNA"/>
</dbReference>
<evidence type="ECO:0000259" key="2">
    <source>
        <dbReference type="Pfam" id="PF00080"/>
    </source>
</evidence>
<name>A0AAV2S4V3_MEGNR</name>
<keyword evidence="1" id="KW-0732">Signal</keyword>
<comment type="caution">
    <text evidence="3">The sequence shown here is derived from an EMBL/GenBank/DDBJ whole genome shotgun (WGS) entry which is preliminary data.</text>
</comment>
<dbReference type="InterPro" id="IPR024134">
    <property type="entry name" value="SOD_Cu/Zn_/chaperone"/>
</dbReference>
<dbReference type="InterPro" id="IPR001424">
    <property type="entry name" value="SOD_Cu_Zn_dom"/>
</dbReference>